<evidence type="ECO:0000259" key="3">
    <source>
        <dbReference type="Pfam" id="PF00172"/>
    </source>
</evidence>
<feature type="domain" description="Zn(2)-C6 fungal-type" evidence="3">
    <location>
        <begin position="65"/>
        <end position="88"/>
    </location>
</feature>
<sequence length="411" mass="46340">MPDARSQGTEPSLSLRFIDPTHNEPKKMRAHKKSRGGCGACKKRKVKVRSLLVLCEPVRLLTNPKCDEQTPCSNCIRLNETCEAAHKSSATPEQEASPASSRPPDLSGPVNLVHLELFHHFQHVTVPTLCFSEEEYLMTAMLATSARHLSVLRPDEPVYDEAALTLLSRSCAGFSAALNQEDGREKHNPLFFTAMLIHYLTWCNLDFLEDEGKPADGRRLDLKGDQLFLLSSGVRVFLSSTRAQGPDSIFANMASISQCSALETIVASQGMDCDGIVTDFMRRYDELSTSQTELSTQTRKEREAYQAIVTRLSVILALWRHREANPSPPQRADLERYILSFPLFCVGIFLEMVVGSDTRALLVLYHFYRTSRLLLGTEESWWASRRLNTMEASIKLELERRRISVAVRDFE</sequence>
<evidence type="ECO:0000313" key="5">
    <source>
        <dbReference type="Proteomes" id="UP001281614"/>
    </source>
</evidence>
<dbReference type="GO" id="GO:0008270">
    <property type="term" value="F:zinc ion binding"/>
    <property type="evidence" value="ECO:0007669"/>
    <property type="project" value="InterPro"/>
</dbReference>
<evidence type="ECO:0000256" key="2">
    <source>
        <dbReference type="SAM" id="MobiDB-lite"/>
    </source>
</evidence>
<dbReference type="AlphaFoldDB" id="A0AAE0DBC0"/>
<feature type="region of interest" description="Disordered" evidence="2">
    <location>
        <begin position="86"/>
        <end position="105"/>
    </location>
</feature>
<feature type="compositionally biased region" description="Polar residues" evidence="2">
    <location>
        <begin position="1"/>
        <end position="12"/>
    </location>
</feature>
<reference evidence="4" key="1">
    <citation type="submission" date="2023-02" db="EMBL/GenBank/DDBJ databases">
        <title>Colletotrichum kahawae CIFC_Que2 genome sequencing and assembly.</title>
        <authorList>
            <person name="Baroncelli R."/>
        </authorList>
    </citation>
    <scope>NUCLEOTIDE SEQUENCE</scope>
    <source>
        <strain evidence="4">CIFC_Que2</strain>
    </source>
</reference>
<name>A0AAE0DBC0_COLKA</name>
<keyword evidence="5" id="KW-1185">Reference proteome</keyword>
<evidence type="ECO:0000256" key="1">
    <source>
        <dbReference type="ARBA" id="ARBA00023242"/>
    </source>
</evidence>
<evidence type="ECO:0000313" key="4">
    <source>
        <dbReference type="EMBL" id="KAK2773398.1"/>
    </source>
</evidence>
<feature type="compositionally biased region" description="Polar residues" evidence="2">
    <location>
        <begin position="88"/>
        <end position="100"/>
    </location>
</feature>
<accession>A0AAE0DBC0</accession>
<organism evidence="4 5">
    <name type="scientific">Colletotrichum kahawae</name>
    <name type="common">Coffee berry disease fungus</name>
    <dbReference type="NCBI Taxonomy" id="34407"/>
    <lineage>
        <taxon>Eukaryota</taxon>
        <taxon>Fungi</taxon>
        <taxon>Dikarya</taxon>
        <taxon>Ascomycota</taxon>
        <taxon>Pezizomycotina</taxon>
        <taxon>Sordariomycetes</taxon>
        <taxon>Hypocreomycetidae</taxon>
        <taxon>Glomerellales</taxon>
        <taxon>Glomerellaceae</taxon>
        <taxon>Colletotrichum</taxon>
        <taxon>Colletotrichum gloeosporioides species complex</taxon>
    </lineage>
</organism>
<dbReference type="InterPro" id="IPR001138">
    <property type="entry name" value="Zn2Cys6_DnaBD"/>
</dbReference>
<dbReference type="Pfam" id="PF00172">
    <property type="entry name" value="Zn_clus"/>
    <property type="match status" value="1"/>
</dbReference>
<comment type="caution">
    <text evidence="4">The sequence shown here is derived from an EMBL/GenBank/DDBJ whole genome shotgun (WGS) entry which is preliminary data.</text>
</comment>
<dbReference type="GO" id="GO:0001228">
    <property type="term" value="F:DNA-binding transcription activator activity, RNA polymerase II-specific"/>
    <property type="evidence" value="ECO:0007669"/>
    <property type="project" value="TreeGrafter"/>
</dbReference>
<dbReference type="InterPro" id="IPR036864">
    <property type="entry name" value="Zn2-C6_fun-type_DNA-bd_sf"/>
</dbReference>
<feature type="region of interest" description="Disordered" evidence="2">
    <location>
        <begin position="1"/>
        <end position="36"/>
    </location>
</feature>
<keyword evidence="1" id="KW-0539">Nucleus</keyword>
<dbReference type="Proteomes" id="UP001281614">
    <property type="component" value="Unassembled WGS sequence"/>
</dbReference>
<gene>
    <name evidence="4" type="ORF">CKAH01_03858</name>
</gene>
<dbReference type="Gene3D" id="4.10.240.10">
    <property type="entry name" value="Zn(2)-C6 fungal-type DNA-binding domain"/>
    <property type="match status" value="1"/>
</dbReference>
<dbReference type="CDD" id="cd00067">
    <property type="entry name" value="GAL4"/>
    <property type="match status" value="1"/>
</dbReference>
<dbReference type="PANTHER" id="PTHR47784">
    <property type="entry name" value="STEROL UPTAKE CONTROL PROTEIN 2"/>
    <property type="match status" value="1"/>
</dbReference>
<protein>
    <submittedName>
        <fullName evidence="4">C6 transcription factor</fullName>
    </submittedName>
</protein>
<dbReference type="PANTHER" id="PTHR47784:SF9">
    <property type="entry name" value="ZN(II)2CYS6 TRANSCRIPTION FACTOR (EUROFUNG)"/>
    <property type="match status" value="1"/>
</dbReference>
<dbReference type="EMBL" id="VYYT01000057">
    <property type="protein sequence ID" value="KAK2773398.1"/>
    <property type="molecule type" value="Genomic_DNA"/>
</dbReference>
<proteinExistence type="predicted"/>
<dbReference type="InterPro" id="IPR053157">
    <property type="entry name" value="Sterol_Uptake_Regulator"/>
</dbReference>